<dbReference type="AlphaFoldDB" id="A0A169N690"/>
<keyword evidence="2" id="KW-1185">Reference proteome</keyword>
<reference evidence="1 2" key="1">
    <citation type="journal article" date="2016" name="Genome Announc.">
        <title>Complete Genome Sequence of Thiostrepton-Producing Streptomyces laurentii ATCC 31255.</title>
        <authorList>
            <person name="Doi K."/>
            <person name="Fujino Y."/>
            <person name="Nagayoshi Y."/>
            <person name="Ohshima T."/>
            <person name="Ogata S."/>
        </authorList>
    </citation>
    <scope>NUCLEOTIDE SEQUENCE [LARGE SCALE GENOMIC DNA]</scope>
    <source>
        <strain evidence="1 2">ATCC 31255</strain>
    </source>
</reference>
<accession>A0A169N690</accession>
<gene>
    <name evidence="1" type="ORF">SLA_1099</name>
</gene>
<evidence type="ECO:0000313" key="2">
    <source>
        <dbReference type="Proteomes" id="UP000217676"/>
    </source>
</evidence>
<organism evidence="1 2">
    <name type="scientific">Streptomyces laurentii</name>
    <dbReference type="NCBI Taxonomy" id="39478"/>
    <lineage>
        <taxon>Bacteria</taxon>
        <taxon>Bacillati</taxon>
        <taxon>Actinomycetota</taxon>
        <taxon>Actinomycetes</taxon>
        <taxon>Kitasatosporales</taxon>
        <taxon>Streptomycetaceae</taxon>
        <taxon>Streptomyces</taxon>
    </lineage>
</organism>
<dbReference type="KEGG" id="slau:SLA_1099"/>
<dbReference type="EMBL" id="AP017424">
    <property type="protein sequence ID" value="BAU82042.1"/>
    <property type="molecule type" value="Genomic_DNA"/>
</dbReference>
<sequence length="168" mass="18156">MYELTAVLADAATLVRNTADWEHATVVPLQEGMGLLPVSDGLFTEMFGFRRETCAGGPSKESPFLYPMPPALEELLASWSTERPIAYVEAEFFGGDGYQSAAVWSGGTRVWGPVFDETLDGPRADWPINGALAHLGLRSGGATYDLFDAVGLGRERSTDGWLARGRTP</sequence>
<name>A0A169N690_STRLU</name>
<protein>
    <submittedName>
        <fullName evidence="1">Uncharacterized protein</fullName>
    </submittedName>
</protein>
<dbReference type="Proteomes" id="UP000217676">
    <property type="component" value="Chromosome"/>
</dbReference>
<proteinExistence type="predicted"/>
<evidence type="ECO:0000313" key="1">
    <source>
        <dbReference type="EMBL" id="BAU82042.1"/>
    </source>
</evidence>